<proteinExistence type="predicted"/>
<reference evidence="1" key="1">
    <citation type="submission" date="2014-09" db="EMBL/GenBank/DDBJ databases">
        <authorList>
            <person name="Magalhaes I.L.F."/>
            <person name="Oliveira U."/>
            <person name="Santos F.R."/>
            <person name="Vidigal T.H.D.A."/>
            <person name="Brescovit A.D."/>
            <person name="Santos A.J."/>
        </authorList>
    </citation>
    <scope>NUCLEOTIDE SEQUENCE</scope>
    <source>
        <tissue evidence="1">Shoot tissue taken approximately 20 cm above the soil surface</tissue>
    </source>
</reference>
<name>A0A0A9AY58_ARUDO</name>
<dbReference type="EMBL" id="GBRH01244030">
    <property type="protein sequence ID" value="JAD53865.1"/>
    <property type="molecule type" value="Transcribed_RNA"/>
</dbReference>
<organism evidence="1">
    <name type="scientific">Arundo donax</name>
    <name type="common">Giant reed</name>
    <name type="synonym">Donax arundinaceus</name>
    <dbReference type="NCBI Taxonomy" id="35708"/>
    <lineage>
        <taxon>Eukaryota</taxon>
        <taxon>Viridiplantae</taxon>
        <taxon>Streptophyta</taxon>
        <taxon>Embryophyta</taxon>
        <taxon>Tracheophyta</taxon>
        <taxon>Spermatophyta</taxon>
        <taxon>Magnoliopsida</taxon>
        <taxon>Liliopsida</taxon>
        <taxon>Poales</taxon>
        <taxon>Poaceae</taxon>
        <taxon>PACMAD clade</taxon>
        <taxon>Arundinoideae</taxon>
        <taxon>Arundineae</taxon>
        <taxon>Arundo</taxon>
    </lineage>
</organism>
<evidence type="ECO:0000313" key="1">
    <source>
        <dbReference type="EMBL" id="JAD53865.1"/>
    </source>
</evidence>
<dbReference type="AlphaFoldDB" id="A0A0A9AY58"/>
<protein>
    <submittedName>
        <fullName evidence="1">Uncharacterized protein</fullName>
    </submittedName>
</protein>
<sequence length="38" mass="4248">MICHIIDTSKINGTSLEKTLGNQHLDLNYPAIIYCISN</sequence>
<reference evidence="1" key="2">
    <citation type="journal article" date="2015" name="Data Brief">
        <title>Shoot transcriptome of the giant reed, Arundo donax.</title>
        <authorList>
            <person name="Barrero R.A."/>
            <person name="Guerrero F.D."/>
            <person name="Moolhuijzen P."/>
            <person name="Goolsby J.A."/>
            <person name="Tidwell J."/>
            <person name="Bellgard S.E."/>
            <person name="Bellgard M.I."/>
        </authorList>
    </citation>
    <scope>NUCLEOTIDE SEQUENCE</scope>
    <source>
        <tissue evidence="1">Shoot tissue taken approximately 20 cm above the soil surface</tissue>
    </source>
</reference>
<accession>A0A0A9AY58</accession>